<evidence type="ECO:0000313" key="1">
    <source>
        <dbReference type="EMBL" id="KAH7919814.1"/>
    </source>
</evidence>
<comment type="caution">
    <text evidence="1">The sequence shown here is derived from an EMBL/GenBank/DDBJ whole genome shotgun (WGS) entry which is preliminary data.</text>
</comment>
<protein>
    <submittedName>
        <fullName evidence="1">Uncharacterized protein</fullName>
    </submittedName>
</protein>
<evidence type="ECO:0000313" key="2">
    <source>
        <dbReference type="Proteomes" id="UP000790709"/>
    </source>
</evidence>
<reference evidence="1" key="1">
    <citation type="journal article" date="2021" name="New Phytol.">
        <title>Evolutionary innovations through gain and loss of genes in the ectomycorrhizal Boletales.</title>
        <authorList>
            <person name="Wu G."/>
            <person name="Miyauchi S."/>
            <person name="Morin E."/>
            <person name="Kuo A."/>
            <person name="Drula E."/>
            <person name="Varga T."/>
            <person name="Kohler A."/>
            <person name="Feng B."/>
            <person name="Cao Y."/>
            <person name="Lipzen A."/>
            <person name="Daum C."/>
            <person name="Hundley H."/>
            <person name="Pangilinan J."/>
            <person name="Johnson J."/>
            <person name="Barry K."/>
            <person name="LaButti K."/>
            <person name="Ng V."/>
            <person name="Ahrendt S."/>
            <person name="Min B."/>
            <person name="Choi I.G."/>
            <person name="Park H."/>
            <person name="Plett J.M."/>
            <person name="Magnuson J."/>
            <person name="Spatafora J.W."/>
            <person name="Nagy L.G."/>
            <person name="Henrissat B."/>
            <person name="Grigoriev I.V."/>
            <person name="Yang Z.L."/>
            <person name="Xu J."/>
            <person name="Martin F.M."/>
        </authorList>
    </citation>
    <scope>NUCLEOTIDE SEQUENCE</scope>
    <source>
        <strain evidence="1">KUC20120723A-06</strain>
    </source>
</reference>
<name>A0ACB8B2P3_9AGAM</name>
<sequence length="121" mass="13930">YTRHKNPHAPARVAEILRLVEIGNDLTEEQRNRVRDMIKHYADNFALSIREVYPVDFKTFKLSFPEGTTFSTKVNQRPLTPPQRAYLYERLNEMAAAGIIRRIAPEEVKAVSPTVLAQKAH</sequence>
<feature type="non-terminal residue" evidence="1">
    <location>
        <position position="121"/>
    </location>
</feature>
<organism evidence="1 2">
    <name type="scientific">Leucogyrophana mollusca</name>
    <dbReference type="NCBI Taxonomy" id="85980"/>
    <lineage>
        <taxon>Eukaryota</taxon>
        <taxon>Fungi</taxon>
        <taxon>Dikarya</taxon>
        <taxon>Basidiomycota</taxon>
        <taxon>Agaricomycotina</taxon>
        <taxon>Agaricomycetes</taxon>
        <taxon>Agaricomycetidae</taxon>
        <taxon>Boletales</taxon>
        <taxon>Boletales incertae sedis</taxon>
        <taxon>Leucogyrophana</taxon>
    </lineage>
</organism>
<dbReference type="Proteomes" id="UP000790709">
    <property type="component" value="Unassembled WGS sequence"/>
</dbReference>
<accession>A0ACB8B2P3</accession>
<proteinExistence type="predicted"/>
<dbReference type="EMBL" id="MU266628">
    <property type="protein sequence ID" value="KAH7919814.1"/>
    <property type="molecule type" value="Genomic_DNA"/>
</dbReference>
<feature type="non-terminal residue" evidence="1">
    <location>
        <position position="1"/>
    </location>
</feature>
<keyword evidence="2" id="KW-1185">Reference proteome</keyword>
<gene>
    <name evidence="1" type="ORF">BV22DRAFT_986463</name>
</gene>